<dbReference type="Pfam" id="PF00135">
    <property type="entry name" value="COesterase"/>
    <property type="match status" value="1"/>
</dbReference>
<evidence type="ECO:0000256" key="2">
    <source>
        <dbReference type="ARBA" id="ARBA00022801"/>
    </source>
</evidence>
<reference evidence="5" key="1">
    <citation type="journal article" date="2013" name="PLoS ONE">
        <title>Metagenomic insights into the carbohydrate-active enzymes carried by the microorganisms adhering to solid digesta in the rumen of cows.</title>
        <authorList>
            <person name="Wang L."/>
            <person name="Hatem A."/>
            <person name="Catalyurek U.V."/>
            <person name="Morrison M."/>
            <person name="Yu Z."/>
        </authorList>
    </citation>
    <scope>NUCLEOTIDE SEQUENCE</scope>
</reference>
<protein>
    <recommendedName>
        <fullName evidence="3">Carboxylic ester hydrolase</fullName>
        <ecNumber evidence="3">3.1.1.-</ecNumber>
    </recommendedName>
</protein>
<dbReference type="InterPro" id="IPR002018">
    <property type="entry name" value="CarbesteraseB"/>
</dbReference>
<feature type="domain" description="Carboxylesterase type B" evidence="4">
    <location>
        <begin position="15"/>
        <end position="492"/>
    </location>
</feature>
<dbReference type="PROSITE" id="PS00122">
    <property type="entry name" value="CARBOXYLESTERASE_B_1"/>
    <property type="match status" value="1"/>
</dbReference>
<evidence type="ECO:0000313" key="5">
    <source>
        <dbReference type="EMBL" id="AHF23986.1"/>
    </source>
</evidence>
<evidence type="ECO:0000256" key="1">
    <source>
        <dbReference type="ARBA" id="ARBA00005964"/>
    </source>
</evidence>
<comment type="similarity">
    <text evidence="1 3">Belongs to the type-B carboxylesterase/lipase family.</text>
</comment>
<dbReference type="PANTHER" id="PTHR11559">
    <property type="entry name" value="CARBOXYLESTERASE"/>
    <property type="match status" value="1"/>
</dbReference>
<organism evidence="5">
    <name type="scientific">uncultured bacterium Contig16</name>
    <dbReference type="NCBI Taxonomy" id="1393468"/>
    <lineage>
        <taxon>Bacteria</taxon>
        <taxon>environmental samples</taxon>
    </lineage>
</organism>
<dbReference type="Gene3D" id="3.40.50.1820">
    <property type="entry name" value="alpha/beta hydrolase"/>
    <property type="match status" value="1"/>
</dbReference>
<dbReference type="InterPro" id="IPR019826">
    <property type="entry name" value="Carboxylesterase_B_AS"/>
</dbReference>
<name>W0FH15_9BACT</name>
<dbReference type="SUPFAM" id="SSF53474">
    <property type="entry name" value="alpha/beta-Hydrolases"/>
    <property type="match status" value="1"/>
</dbReference>
<dbReference type="EC" id="3.1.1.-" evidence="3"/>
<dbReference type="InterPro" id="IPR029058">
    <property type="entry name" value="AB_hydrolase_fold"/>
</dbReference>
<proteinExistence type="inferred from homology"/>
<accession>W0FH15</accession>
<sequence length="521" mass="57846">MEKITEYICREGFAEVDTKWGRIRGLRQNGIYAFLGVDYGKAKRFHPAEDPESWEGVKPALDYGTVCPTVYPASMRGDHVLPHRFYVQDEDCLNLNVWTTTLDPSAKRAVMVWFHGGGYSAGSANDFTSYEGWNLAKYGEVVSVTVNHRLNVLGCLDLSAYGEEYQSSGNLIMQDGVKALQWVHDNIEKFGGDPGNVTIYGQSGGGGKITTLMQMPSADGLYHRAIVQSGIIRFADPAQTGAMRITKEDALKCAEKLVEGVGSVEKLETMPVDELMKAVRAYCDNPGFIWTPVPGAGDYPGDIGQTGGFREETTNIPTMIGNSLTEFPRVHSGKDKASMSEEEKLEAIREVYGDDAEAVKACFEKCYPELNSYYACGMDMSNFRPMGKLFCEWRSEMGAAPAYNYLLTYEMPYDGGTMSTHGTELPFIFHNADAVGPVQKNTDRTWSFQDEVFYAWVNFAKTGNPNHDRLPVEWKPYTKERHSCMLFGDTSSCRDGHDEELIALVAEVNKKSGGRIGRLPA</sequence>
<keyword evidence="2 3" id="KW-0378">Hydrolase</keyword>
<evidence type="ECO:0000256" key="3">
    <source>
        <dbReference type="RuleBase" id="RU361235"/>
    </source>
</evidence>
<dbReference type="ESTHER" id="9bact-w0fh15">
    <property type="family name" value="Carb_B_Bacteria"/>
</dbReference>
<evidence type="ECO:0000259" key="4">
    <source>
        <dbReference type="Pfam" id="PF00135"/>
    </source>
</evidence>
<dbReference type="InterPro" id="IPR050309">
    <property type="entry name" value="Type-B_Carboxylest/Lipase"/>
</dbReference>
<dbReference type="EMBL" id="KC246781">
    <property type="protein sequence ID" value="AHF23986.1"/>
    <property type="molecule type" value="Genomic_DNA"/>
</dbReference>
<dbReference type="AlphaFoldDB" id="W0FH15"/>
<dbReference type="GO" id="GO:0016787">
    <property type="term" value="F:hydrolase activity"/>
    <property type="evidence" value="ECO:0007669"/>
    <property type="project" value="UniProtKB-KW"/>
</dbReference>